<dbReference type="Proteomes" id="UP000054248">
    <property type="component" value="Unassembled WGS sequence"/>
</dbReference>
<dbReference type="PANTHER" id="PTHR13087">
    <property type="entry name" value="NF-KAPPA B ACTIVATING PROTEIN"/>
    <property type="match status" value="1"/>
</dbReference>
<dbReference type="AlphaFoldDB" id="A0A0C3KC40"/>
<organism evidence="5 6">
    <name type="scientific">Tulasnella calospora MUT 4182</name>
    <dbReference type="NCBI Taxonomy" id="1051891"/>
    <lineage>
        <taxon>Eukaryota</taxon>
        <taxon>Fungi</taxon>
        <taxon>Dikarya</taxon>
        <taxon>Basidiomycota</taxon>
        <taxon>Agaricomycotina</taxon>
        <taxon>Agaricomycetes</taxon>
        <taxon>Cantharellales</taxon>
        <taxon>Tulasnellaceae</taxon>
        <taxon>Tulasnella</taxon>
    </lineage>
</organism>
<evidence type="ECO:0000259" key="4">
    <source>
        <dbReference type="Pfam" id="PF06047"/>
    </source>
</evidence>
<dbReference type="OrthoDB" id="273141at2759"/>
<evidence type="ECO:0000313" key="5">
    <source>
        <dbReference type="EMBL" id="KIO19023.1"/>
    </source>
</evidence>
<protein>
    <recommendedName>
        <fullName evidence="4">NF-kappa-B-activating protein C-terminal domain-containing protein</fullName>
    </recommendedName>
</protein>
<comment type="similarity">
    <text evidence="1">Belongs to the NKAP family.</text>
</comment>
<reference evidence="6" key="2">
    <citation type="submission" date="2015-01" db="EMBL/GenBank/DDBJ databases">
        <title>Evolutionary Origins and Diversification of the Mycorrhizal Mutualists.</title>
        <authorList>
            <consortium name="DOE Joint Genome Institute"/>
            <consortium name="Mycorrhizal Genomics Consortium"/>
            <person name="Kohler A."/>
            <person name="Kuo A."/>
            <person name="Nagy L.G."/>
            <person name="Floudas D."/>
            <person name="Copeland A."/>
            <person name="Barry K.W."/>
            <person name="Cichocki N."/>
            <person name="Veneault-Fourrey C."/>
            <person name="LaButti K."/>
            <person name="Lindquist E.A."/>
            <person name="Lipzen A."/>
            <person name="Lundell T."/>
            <person name="Morin E."/>
            <person name="Murat C."/>
            <person name="Riley R."/>
            <person name="Ohm R."/>
            <person name="Sun H."/>
            <person name="Tunlid A."/>
            <person name="Henrissat B."/>
            <person name="Grigoriev I.V."/>
            <person name="Hibbett D.S."/>
            <person name="Martin F."/>
        </authorList>
    </citation>
    <scope>NUCLEOTIDE SEQUENCE [LARGE SCALE GENOMIC DNA]</scope>
    <source>
        <strain evidence="6">MUT 4182</strain>
    </source>
</reference>
<feature type="compositionally biased region" description="Basic and acidic residues" evidence="2">
    <location>
        <begin position="210"/>
        <end position="232"/>
    </location>
</feature>
<feature type="signal peptide" evidence="3">
    <location>
        <begin position="1"/>
        <end position="19"/>
    </location>
</feature>
<dbReference type="InterPro" id="IPR040466">
    <property type="entry name" value="NKAP"/>
</dbReference>
<feature type="chain" id="PRO_5002179332" description="NF-kappa-B-activating protein C-terminal domain-containing protein" evidence="3">
    <location>
        <begin position="20"/>
        <end position="399"/>
    </location>
</feature>
<dbReference type="STRING" id="1051891.A0A0C3KC40"/>
<dbReference type="InterPro" id="IPR009269">
    <property type="entry name" value="NKAP_C"/>
</dbReference>
<dbReference type="HOGENOM" id="CLU_032439_5_0_1"/>
<keyword evidence="6" id="KW-1185">Reference proteome</keyword>
<evidence type="ECO:0000256" key="3">
    <source>
        <dbReference type="SAM" id="SignalP"/>
    </source>
</evidence>
<reference evidence="5 6" key="1">
    <citation type="submission" date="2014-04" db="EMBL/GenBank/DDBJ databases">
        <authorList>
            <consortium name="DOE Joint Genome Institute"/>
            <person name="Kuo A."/>
            <person name="Girlanda M."/>
            <person name="Perotto S."/>
            <person name="Kohler A."/>
            <person name="Nagy L.G."/>
            <person name="Floudas D."/>
            <person name="Copeland A."/>
            <person name="Barry K.W."/>
            <person name="Cichocki N."/>
            <person name="Veneault-Fourrey C."/>
            <person name="LaButti K."/>
            <person name="Lindquist E.A."/>
            <person name="Lipzen A."/>
            <person name="Lundell T."/>
            <person name="Morin E."/>
            <person name="Murat C."/>
            <person name="Sun H."/>
            <person name="Tunlid A."/>
            <person name="Henrissat B."/>
            <person name="Grigoriev I.V."/>
            <person name="Hibbett D.S."/>
            <person name="Martin F."/>
            <person name="Nordberg H.P."/>
            <person name="Cantor M.N."/>
            <person name="Hua S.X."/>
        </authorList>
    </citation>
    <scope>NUCLEOTIDE SEQUENCE [LARGE SCALE GENOMIC DNA]</scope>
    <source>
        <strain evidence="5 6">MUT 4182</strain>
    </source>
</reference>
<dbReference type="GO" id="GO:0010468">
    <property type="term" value="P:regulation of gene expression"/>
    <property type="evidence" value="ECO:0007669"/>
    <property type="project" value="TreeGrafter"/>
</dbReference>
<evidence type="ECO:0000256" key="2">
    <source>
        <dbReference type="SAM" id="MobiDB-lite"/>
    </source>
</evidence>
<accession>A0A0C3KC40</accession>
<feature type="domain" description="NF-kappa-B-activating protein C-terminal" evidence="4">
    <location>
        <begin position="291"/>
        <end position="390"/>
    </location>
</feature>
<keyword evidence="3" id="KW-0732">Signal</keyword>
<dbReference type="PANTHER" id="PTHR13087:SF0">
    <property type="entry name" value="NFKB ACTIVATING PROTEIN LIKE"/>
    <property type="match status" value="1"/>
</dbReference>
<evidence type="ECO:0000313" key="6">
    <source>
        <dbReference type="Proteomes" id="UP000054248"/>
    </source>
</evidence>
<feature type="compositionally biased region" description="Basic residues" evidence="2">
    <location>
        <begin position="124"/>
        <end position="138"/>
    </location>
</feature>
<gene>
    <name evidence="5" type="ORF">M407DRAFT_246326</name>
</gene>
<feature type="compositionally biased region" description="Low complexity" evidence="2">
    <location>
        <begin position="243"/>
        <end position="259"/>
    </location>
</feature>
<feature type="compositionally biased region" description="Basic residues" evidence="2">
    <location>
        <begin position="155"/>
        <end position="169"/>
    </location>
</feature>
<feature type="region of interest" description="Disordered" evidence="2">
    <location>
        <begin position="115"/>
        <end position="289"/>
    </location>
</feature>
<feature type="compositionally biased region" description="Acidic residues" evidence="2">
    <location>
        <begin position="233"/>
        <end position="242"/>
    </location>
</feature>
<dbReference type="Pfam" id="PF06047">
    <property type="entry name" value="Nkap_C"/>
    <property type="match status" value="1"/>
</dbReference>
<dbReference type="GO" id="GO:0005634">
    <property type="term" value="C:nucleus"/>
    <property type="evidence" value="ECO:0007669"/>
    <property type="project" value="TreeGrafter"/>
</dbReference>
<feature type="compositionally biased region" description="Basic residues" evidence="2">
    <location>
        <begin position="176"/>
        <end position="188"/>
    </location>
</feature>
<dbReference type="EMBL" id="KN823246">
    <property type="protein sequence ID" value="KIO19023.1"/>
    <property type="molecule type" value="Genomic_DNA"/>
</dbReference>
<sequence>MKRAASVVPVHLTMPTALLLPTCMAPAVDKEMVRGEEIEAIGAAGPQVVVEETISSSKLAIRPPQFVILATDIPPCRRRQQRAASTLSIWPPSPKAPSRKLYVLRFISMPFGCKLTTPPLPRSPSRHKSSSKKNKRSRSATFSEDSEDDSEDDRHRRRHKKHSRSHRDKQHSERKSSRRKHGGGRRHRSSDSESESDSDDEHDRRRRSEKGKGKERERSRSKPEARDEKPPAEEEEEEEELWVEAGAGAEKAGEETAVADATKATAEMEINEDEEIGPAPPPKMADKMNERDYGGALLRGEGSAMAAYVQDGLRIPRRGEIGLKPDEIEAFESVGYVMSGSRHRRMNAVRMRKENQVISAEEKRGILKMQKEEQVKREGLIVGGFKEMLEEKLKTKGSR</sequence>
<name>A0A0C3KC40_9AGAM</name>
<evidence type="ECO:0000256" key="1">
    <source>
        <dbReference type="ARBA" id="ARBA00009313"/>
    </source>
</evidence>
<proteinExistence type="inferred from homology"/>
<dbReference type="GO" id="GO:0003682">
    <property type="term" value="F:chromatin binding"/>
    <property type="evidence" value="ECO:0007669"/>
    <property type="project" value="InterPro"/>
</dbReference>